<gene>
    <name evidence="2" type="ORF">ACFQLX_02965</name>
</gene>
<comment type="caution">
    <text evidence="2">The sequence shown here is derived from an EMBL/GenBank/DDBJ whole genome shotgun (WGS) entry which is preliminary data.</text>
</comment>
<keyword evidence="1" id="KW-1133">Transmembrane helix</keyword>
<organism evidence="2 3">
    <name type="scientific">Streptomyces polyrhachis</name>
    <dbReference type="NCBI Taxonomy" id="1282885"/>
    <lineage>
        <taxon>Bacteria</taxon>
        <taxon>Bacillati</taxon>
        <taxon>Actinomycetota</taxon>
        <taxon>Actinomycetes</taxon>
        <taxon>Kitasatosporales</taxon>
        <taxon>Streptomycetaceae</taxon>
        <taxon>Streptomyces</taxon>
    </lineage>
</organism>
<dbReference type="RefSeq" id="WP_386411579.1">
    <property type="nucleotide sequence ID" value="NZ_JBHSZO010000003.1"/>
</dbReference>
<accession>A0ABW2G8T1</accession>
<keyword evidence="3" id="KW-1185">Reference proteome</keyword>
<evidence type="ECO:0008006" key="4">
    <source>
        <dbReference type="Google" id="ProtNLM"/>
    </source>
</evidence>
<proteinExistence type="predicted"/>
<sequence>MAQAAPRHITQPPPLQRAIGLFATDGRPHHRVDTLLAITVALGTLAFVTCFFDGLHLLASWSGLVSVVTGLWGQMISATTRERFFLLTGLTLGALGFYIGMSAGGLFGGVLG</sequence>
<keyword evidence="1" id="KW-0812">Transmembrane</keyword>
<reference evidence="3" key="1">
    <citation type="journal article" date="2019" name="Int. J. Syst. Evol. Microbiol.">
        <title>The Global Catalogue of Microorganisms (GCM) 10K type strain sequencing project: providing services to taxonomists for standard genome sequencing and annotation.</title>
        <authorList>
            <consortium name="The Broad Institute Genomics Platform"/>
            <consortium name="The Broad Institute Genome Sequencing Center for Infectious Disease"/>
            <person name="Wu L."/>
            <person name="Ma J."/>
        </authorList>
    </citation>
    <scope>NUCLEOTIDE SEQUENCE [LARGE SCALE GENOMIC DNA]</scope>
    <source>
        <strain evidence="3">CGMCC 1.13681</strain>
    </source>
</reference>
<feature type="transmembrane region" description="Helical" evidence="1">
    <location>
        <begin position="84"/>
        <end position="107"/>
    </location>
</feature>
<evidence type="ECO:0000313" key="3">
    <source>
        <dbReference type="Proteomes" id="UP001596413"/>
    </source>
</evidence>
<evidence type="ECO:0000256" key="1">
    <source>
        <dbReference type="SAM" id="Phobius"/>
    </source>
</evidence>
<evidence type="ECO:0000313" key="2">
    <source>
        <dbReference type="EMBL" id="MFC7217138.1"/>
    </source>
</evidence>
<name>A0ABW2G8T1_9ACTN</name>
<feature type="transmembrane region" description="Helical" evidence="1">
    <location>
        <begin position="58"/>
        <end position="77"/>
    </location>
</feature>
<dbReference type="Proteomes" id="UP001596413">
    <property type="component" value="Unassembled WGS sequence"/>
</dbReference>
<protein>
    <recommendedName>
        <fullName evidence="4">Integral membrane protein</fullName>
    </recommendedName>
</protein>
<feature type="transmembrane region" description="Helical" evidence="1">
    <location>
        <begin position="34"/>
        <end position="52"/>
    </location>
</feature>
<dbReference type="EMBL" id="JBHSZO010000003">
    <property type="protein sequence ID" value="MFC7217138.1"/>
    <property type="molecule type" value="Genomic_DNA"/>
</dbReference>
<keyword evidence="1" id="KW-0472">Membrane</keyword>